<evidence type="ECO:0000313" key="14">
    <source>
        <dbReference type="EMBL" id="PYI51845.1"/>
    </source>
</evidence>
<dbReference type="PRINTS" id="PR00773">
    <property type="entry name" value="GRPEPROTEIN"/>
</dbReference>
<feature type="region of interest" description="Disordered" evidence="13">
    <location>
        <begin position="1"/>
        <end position="60"/>
    </location>
</feature>
<evidence type="ECO:0000256" key="3">
    <source>
        <dbReference type="ARBA" id="ARBA00011738"/>
    </source>
</evidence>
<keyword evidence="5 10" id="KW-0346">Stress response</keyword>
<dbReference type="SUPFAM" id="SSF58014">
    <property type="entry name" value="Coiled-coil domain of nucleotide exchange factor GrpE"/>
    <property type="match status" value="1"/>
</dbReference>
<dbReference type="Gene3D" id="2.30.22.10">
    <property type="entry name" value="Head domain of nucleotide exchange factor GrpE"/>
    <property type="match status" value="1"/>
</dbReference>
<sequence length="202" mass="22679">MTEQEKRQATLDEETAANEAVSESGANETAQADGGTAEPAGAETEAAEGESTLARQLEEQRKLADENYQRYLRAQADFDNFRRRSRQEKEEFAKYASAKLIEQLLPVVDNFERALAAAKDSQDYEALLKGVDMIYRQLDQALAQEGLERIESVGQPFNPEIHQAIMRVESEEHEEGTVLEELQKGYKLKDKVIRPAMVKVSG</sequence>
<comment type="function">
    <text evidence="7 10 11">Participates actively in the response to hyperosmotic and heat shock by preventing the aggregation of stress-denatured proteins, in association with DnaK and GrpE. It is the nucleotide exchange factor for DnaK and may function as a thermosensor. Unfolded proteins bind initially to DnaJ; upon interaction with the DnaJ-bound protein, DnaK hydrolyzes its bound ATP, resulting in the formation of a stable complex. GrpE releases ADP from DnaK; ATP binding to DnaK triggers the release of the substrate protein, thus completing the reaction cycle. Several rounds of ATP-dependent interactions between DnaJ, DnaK and GrpE are required for fully efficient folding.</text>
</comment>
<dbReference type="Proteomes" id="UP000247476">
    <property type="component" value="Unassembled WGS sequence"/>
</dbReference>
<evidence type="ECO:0000256" key="8">
    <source>
        <dbReference type="ARBA" id="ARBA00072274"/>
    </source>
</evidence>
<dbReference type="GO" id="GO:0006457">
    <property type="term" value="P:protein folding"/>
    <property type="evidence" value="ECO:0007669"/>
    <property type="project" value="InterPro"/>
</dbReference>
<keyword evidence="4 10" id="KW-0963">Cytoplasm</keyword>
<dbReference type="RefSeq" id="WP_110842470.1">
    <property type="nucleotide sequence ID" value="NZ_QJVJ01000011.1"/>
</dbReference>
<evidence type="ECO:0000256" key="4">
    <source>
        <dbReference type="ARBA" id="ARBA00022490"/>
    </source>
</evidence>
<dbReference type="PROSITE" id="PS01071">
    <property type="entry name" value="GRPE"/>
    <property type="match status" value="1"/>
</dbReference>
<comment type="subcellular location">
    <subcellularLocation>
        <location evidence="1 10">Cytoplasm</location>
    </subcellularLocation>
</comment>
<evidence type="ECO:0000256" key="10">
    <source>
        <dbReference type="HAMAP-Rule" id="MF_01151"/>
    </source>
</evidence>
<dbReference type="GO" id="GO:0051082">
    <property type="term" value="F:unfolded protein binding"/>
    <property type="evidence" value="ECO:0007669"/>
    <property type="project" value="TreeGrafter"/>
</dbReference>
<evidence type="ECO:0000256" key="13">
    <source>
        <dbReference type="SAM" id="MobiDB-lite"/>
    </source>
</evidence>
<feature type="compositionally biased region" description="Low complexity" evidence="13">
    <location>
        <begin position="34"/>
        <end position="44"/>
    </location>
</feature>
<dbReference type="NCBIfam" id="NF010738">
    <property type="entry name" value="PRK14140.1"/>
    <property type="match status" value="1"/>
</dbReference>
<protein>
    <recommendedName>
        <fullName evidence="8 10">Protein GrpE</fullName>
    </recommendedName>
    <alternativeName>
        <fullName evidence="9 10">HSP-70 cofactor</fullName>
    </alternativeName>
</protein>
<evidence type="ECO:0000256" key="2">
    <source>
        <dbReference type="ARBA" id="ARBA00009054"/>
    </source>
</evidence>
<name>A0A2V5JY89_9BACL</name>
<comment type="similarity">
    <text evidence="2 10 12">Belongs to the GrpE family.</text>
</comment>
<feature type="compositionally biased region" description="Basic and acidic residues" evidence="13">
    <location>
        <begin position="1"/>
        <end position="10"/>
    </location>
</feature>
<comment type="caution">
    <text evidence="14">The sequence shown here is derived from an EMBL/GenBank/DDBJ whole genome shotgun (WGS) entry which is preliminary data.</text>
</comment>
<dbReference type="PANTHER" id="PTHR21237:SF23">
    <property type="entry name" value="GRPE PROTEIN HOMOLOG, MITOCHONDRIAL"/>
    <property type="match status" value="1"/>
</dbReference>
<gene>
    <name evidence="10" type="primary">grpE</name>
    <name evidence="14" type="ORF">DLM86_23280</name>
</gene>
<dbReference type="GO" id="GO:0051087">
    <property type="term" value="F:protein-folding chaperone binding"/>
    <property type="evidence" value="ECO:0007669"/>
    <property type="project" value="InterPro"/>
</dbReference>
<dbReference type="SUPFAM" id="SSF51064">
    <property type="entry name" value="Head domain of nucleotide exchange factor GrpE"/>
    <property type="match status" value="1"/>
</dbReference>
<dbReference type="EMBL" id="QJVJ01000011">
    <property type="protein sequence ID" value="PYI51845.1"/>
    <property type="molecule type" value="Genomic_DNA"/>
</dbReference>
<evidence type="ECO:0000256" key="9">
    <source>
        <dbReference type="ARBA" id="ARBA00076414"/>
    </source>
</evidence>
<evidence type="ECO:0000256" key="7">
    <source>
        <dbReference type="ARBA" id="ARBA00053401"/>
    </source>
</evidence>
<dbReference type="AlphaFoldDB" id="A0A2V5JY89"/>
<dbReference type="FunFam" id="2.30.22.10:FF:000001">
    <property type="entry name" value="Protein GrpE"/>
    <property type="match status" value="1"/>
</dbReference>
<dbReference type="Pfam" id="PF01025">
    <property type="entry name" value="GrpE"/>
    <property type="match status" value="1"/>
</dbReference>
<evidence type="ECO:0000256" key="1">
    <source>
        <dbReference type="ARBA" id="ARBA00004496"/>
    </source>
</evidence>
<dbReference type="InterPro" id="IPR009012">
    <property type="entry name" value="GrpE_head"/>
</dbReference>
<dbReference type="InterPro" id="IPR000740">
    <property type="entry name" value="GrpE"/>
</dbReference>
<evidence type="ECO:0000256" key="12">
    <source>
        <dbReference type="RuleBase" id="RU004478"/>
    </source>
</evidence>
<evidence type="ECO:0000256" key="6">
    <source>
        <dbReference type="ARBA" id="ARBA00023186"/>
    </source>
</evidence>
<evidence type="ECO:0000313" key="15">
    <source>
        <dbReference type="Proteomes" id="UP000247476"/>
    </source>
</evidence>
<dbReference type="GO" id="GO:0042803">
    <property type="term" value="F:protein homodimerization activity"/>
    <property type="evidence" value="ECO:0007669"/>
    <property type="project" value="InterPro"/>
</dbReference>
<keyword evidence="6 10" id="KW-0143">Chaperone</keyword>
<dbReference type="GO" id="GO:0005737">
    <property type="term" value="C:cytoplasm"/>
    <property type="evidence" value="ECO:0007669"/>
    <property type="project" value="UniProtKB-SubCell"/>
</dbReference>
<accession>A0A2V5JY89</accession>
<dbReference type="Gene3D" id="3.90.20.20">
    <property type="match status" value="1"/>
</dbReference>
<dbReference type="GO" id="GO:0000774">
    <property type="term" value="F:adenyl-nucleotide exchange factor activity"/>
    <property type="evidence" value="ECO:0007669"/>
    <property type="project" value="InterPro"/>
</dbReference>
<comment type="subunit">
    <text evidence="3 10">Homodimer.</text>
</comment>
<dbReference type="InterPro" id="IPR013805">
    <property type="entry name" value="GrpE_CC"/>
</dbReference>
<keyword evidence="15" id="KW-1185">Reference proteome</keyword>
<reference evidence="14 15" key="1">
    <citation type="submission" date="2018-05" db="EMBL/GenBank/DDBJ databases">
        <title>Paenibacillus flagellatus sp. nov., isolated from selenium mineral soil.</title>
        <authorList>
            <person name="Dai X."/>
        </authorList>
    </citation>
    <scope>NUCLEOTIDE SEQUENCE [LARGE SCALE GENOMIC DNA]</scope>
    <source>
        <strain evidence="14 15">DXL2</strain>
    </source>
</reference>
<evidence type="ECO:0000256" key="5">
    <source>
        <dbReference type="ARBA" id="ARBA00023016"/>
    </source>
</evidence>
<organism evidence="14 15">
    <name type="scientific">Paenibacillus flagellatus</name>
    <dbReference type="NCBI Taxonomy" id="2211139"/>
    <lineage>
        <taxon>Bacteria</taxon>
        <taxon>Bacillati</taxon>
        <taxon>Bacillota</taxon>
        <taxon>Bacilli</taxon>
        <taxon>Bacillales</taxon>
        <taxon>Paenibacillaceae</taxon>
        <taxon>Paenibacillus</taxon>
    </lineage>
</organism>
<dbReference type="OrthoDB" id="9812586at2"/>
<dbReference type="PANTHER" id="PTHR21237">
    <property type="entry name" value="GRPE PROTEIN"/>
    <property type="match status" value="1"/>
</dbReference>
<dbReference type="HAMAP" id="MF_01151">
    <property type="entry name" value="GrpE"/>
    <property type="match status" value="1"/>
</dbReference>
<dbReference type="CDD" id="cd00446">
    <property type="entry name" value="GrpE"/>
    <property type="match status" value="1"/>
</dbReference>
<proteinExistence type="inferred from homology"/>
<evidence type="ECO:0000256" key="11">
    <source>
        <dbReference type="RuleBase" id="RU000639"/>
    </source>
</evidence>